<dbReference type="PANTHER" id="PTHR46245:SF10">
    <property type="entry name" value="B3 DOMAIN-CONTAINING TRANSCRIPTION FACTOR VAL3"/>
    <property type="match status" value="1"/>
</dbReference>
<feature type="region of interest" description="Disordered" evidence="9">
    <location>
        <begin position="790"/>
        <end position="819"/>
    </location>
</feature>
<keyword evidence="8" id="KW-0539">Nucleus</keyword>
<reference evidence="12 13" key="1">
    <citation type="journal article" date="2020" name="IScience">
        <title>Genome Sequencing of the Endangered Kingdonia uniflora (Circaeasteraceae, Ranunculales) Reveals Potential Mechanisms of Evolutionary Specialization.</title>
        <authorList>
            <person name="Sun Y."/>
            <person name="Deng T."/>
            <person name="Zhang A."/>
            <person name="Moore M.J."/>
            <person name="Landis J.B."/>
            <person name="Lin N."/>
            <person name="Zhang H."/>
            <person name="Zhang X."/>
            <person name="Huang J."/>
            <person name="Zhang X."/>
            <person name="Sun H."/>
            <person name="Wang H."/>
        </authorList>
    </citation>
    <scope>NUCLEOTIDE SEQUENCE [LARGE SCALE GENOMIC DNA]</scope>
    <source>
        <strain evidence="12">TB1705</strain>
        <tissue evidence="12">Leaf</tissue>
    </source>
</reference>
<evidence type="ECO:0000256" key="7">
    <source>
        <dbReference type="ARBA" id="ARBA00023163"/>
    </source>
</evidence>
<dbReference type="Gene3D" id="2.40.330.10">
    <property type="entry name" value="DNA-binding pseudobarrel domain"/>
    <property type="match status" value="1"/>
</dbReference>
<keyword evidence="2" id="KW-0479">Metal-binding</keyword>
<evidence type="ECO:0000256" key="1">
    <source>
        <dbReference type="ARBA" id="ARBA00004123"/>
    </source>
</evidence>
<evidence type="ECO:0000256" key="9">
    <source>
        <dbReference type="SAM" id="MobiDB-lite"/>
    </source>
</evidence>
<dbReference type="GO" id="GO:0008270">
    <property type="term" value="F:zinc ion binding"/>
    <property type="evidence" value="ECO:0007669"/>
    <property type="project" value="UniProtKB-KW"/>
</dbReference>
<proteinExistence type="predicted"/>
<name>A0A7J7N802_9MAGN</name>
<keyword evidence="4" id="KW-0862">Zinc</keyword>
<sequence>MLLQCCLKLELYQIYYAVLSLISNRSPTHMLIFSKYICQASNQIQPSALFSAVSDRPRDISRGNLTPGPHPSGVVEQWRQPLNVWKSGLHPWMPFRVDNEDKILQDPSERVVNLENSLVDTRMLEIAEPGLNSLISGPTYEPHPNSCVQTSTSNHEMSTLKFSLRPTSHASPVNKIGLDKVSKTQSQLQTPRPPIAEQFYSTSKNGVDSSRESQMHNEKSRGDSEVRNQLIPRYWPKRRDQELQLISGNSTSVITPLFEKILSASDAGRIGRLVLPKKSAEAYLPAISHPEGLPLKVQDIKGNEWVFQYRFWPNNNSRMYVLEGVTPCIQEMQLQAGDIVTFSRMDPEGKLVMGSRKASDEPPDQGNQTFKSGIGVMKLAEVTNKKSKPTEVVPTPIYPLMGGAELNSYLSIDPMTATEPTITSSKPGKTEVARPKSSLLPSKRKGSFLGSNSKRLLIETDDLVELKLTWEEAQGLLRPPPNTFPNLMLIEGHAFEEYEEAPVLGKPTIFCTSRLGESLQLVQCESCSKWRKLPVETLLPSKWTCFDNSDSERSSCSSAQEVTHEQIEELLLPNAAGARKKTKAAAKKGADAVEALEGLENLADLAILGEGGAPSSSQTTTKHPRHRHGCACIVCIQPPSGKSHKDTCTCNACLTVKRRHQSLLLRLKQRQSEKDAEAASQKLQLFQIPNDQDPNLEEKPRSPDMKKTTLSPVKAVKAGIDLNFQPDREGEAVQVSEPGTLSRLLREATNIYLKQQTVLCSEKNMDPVVVVSDGDGGVDKGEKIEVGVTHSNSGSQADCDINHPTTLSTLSPTSTSAIS</sequence>
<feature type="region of interest" description="Disordered" evidence="9">
    <location>
        <begin position="199"/>
        <end position="228"/>
    </location>
</feature>
<feature type="compositionally biased region" description="Low complexity" evidence="9">
    <location>
        <begin position="804"/>
        <end position="819"/>
    </location>
</feature>
<dbReference type="PROSITE" id="PS50863">
    <property type="entry name" value="B3"/>
    <property type="match status" value="1"/>
</dbReference>
<organism evidence="12 13">
    <name type="scientific">Kingdonia uniflora</name>
    <dbReference type="NCBI Taxonomy" id="39325"/>
    <lineage>
        <taxon>Eukaryota</taxon>
        <taxon>Viridiplantae</taxon>
        <taxon>Streptophyta</taxon>
        <taxon>Embryophyta</taxon>
        <taxon>Tracheophyta</taxon>
        <taxon>Spermatophyta</taxon>
        <taxon>Magnoliopsida</taxon>
        <taxon>Ranunculales</taxon>
        <taxon>Circaeasteraceae</taxon>
        <taxon>Kingdonia</taxon>
    </lineage>
</organism>
<evidence type="ECO:0000259" key="10">
    <source>
        <dbReference type="PROSITE" id="PS50863"/>
    </source>
</evidence>
<dbReference type="GO" id="GO:0005634">
    <property type="term" value="C:nucleus"/>
    <property type="evidence" value="ECO:0007669"/>
    <property type="project" value="UniProtKB-SubCell"/>
</dbReference>
<dbReference type="OrthoDB" id="757982at2759"/>
<dbReference type="InterPro" id="IPR015300">
    <property type="entry name" value="DNA-bd_pseudobarrel_sf"/>
</dbReference>
<feature type="domain" description="TF-B3" evidence="10">
    <location>
        <begin position="258"/>
        <end position="359"/>
    </location>
</feature>
<evidence type="ECO:0000256" key="5">
    <source>
        <dbReference type="ARBA" id="ARBA00023015"/>
    </source>
</evidence>
<dbReference type="CDD" id="cd10017">
    <property type="entry name" value="B3_DNA"/>
    <property type="match status" value="1"/>
</dbReference>
<feature type="region of interest" description="Disordered" evidence="9">
    <location>
        <begin position="676"/>
        <end position="708"/>
    </location>
</feature>
<comment type="caution">
    <text evidence="12">The sequence shown here is derived from an EMBL/GenBank/DDBJ whole genome shotgun (WGS) entry which is preliminary data.</text>
</comment>
<dbReference type="Pfam" id="PF02362">
    <property type="entry name" value="B3"/>
    <property type="match status" value="1"/>
</dbReference>
<evidence type="ECO:0000256" key="3">
    <source>
        <dbReference type="ARBA" id="ARBA00022771"/>
    </source>
</evidence>
<keyword evidence="5" id="KW-0805">Transcription regulation</keyword>
<dbReference type="EMBL" id="JACGCM010000999">
    <property type="protein sequence ID" value="KAF6163275.1"/>
    <property type="molecule type" value="Genomic_DNA"/>
</dbReference>
<dbReference type="Gene3D" id="3.30.40.100">
    <property type="match status" value="1"/>
</dbReference>
<evidence type="ECO:0000256" key="4">
    <source>
        <dbReference type="ARBA" id="ARBA00022833"/>
    </source>
</evidence>
<dbReference type="GO" id="GO:0006355">
    <property type="term" value="P:regulation of DNA-templated transcription"/>
    <property type="evidence" value="ECO:0007669"/>
    <property type="project" value="UniProtKB-ARBA"/>
</dbReference>
<dbReference type="AlphaFoldDB" id="A0A7J7N802"/>
<gene>
    <name evidence="12" type="ORF">GIB67_025139</name>
</gene>
<evidence type="ECO:0000256" key="8">
    <source>
        <dbReference type="ARBA" id="ARBA00023242"/>
    </source>
</evidence>
<evidence type="ECO:0008006" key="14">
    <source>
        <dbReference type="Google" id="ProtNLM"/>
    </source>
</evidence>
<feature type="compositionally biased region" description="Basic and acidic residues" evidence="9">
    <location>
        <begin position="209"/>
        <end position="226"/>
    </location>
</feature>
<dbReference type="Proteomes" id="UP000541444">
    <property type="component" value="Unassembled WGS sequence"/>
</dbReference>
<evidence type="ECO:0000259" key="11">
    <source>
        <dbReference type="PROSITE" id="PS51050"/>
    </source>
</evidence>
<dbReference type="GO" id="GO:0003677">
    <property type="term" value="F:DNA binding"/>
    <property type="evidence" value="ECO:0007669"/>
    <property type="project" value="UniProtKB-KW"/>
</dbReference>
<dbReference type="SUPFAM" id="SSF101936">
    <property type="entry name" value="DNA-binding pseudobarrel domain"/>
    <property type="match status" value="1"/>
</dbReference>
<feature type="compositionally biased region" description="Basic and acidic residues" evidence="9">
    <location>
        <begin position="696"/>
        <end position="707"/>
    </location>
</feature>
<evidence type="ECO:0000256" key="2">
    <source>
        <dbReference type="ARBA" id="ARBA00022723"/>
    </source>
</evidence>
<evidence type="ECO:0000256" key="6">
    <source>
        <dbReference type="ARBA" id="ARBA00023125"/>
    </source>
</evidence>
<evidence type="ECO:0000313" key="13">
    <source>
        <dbReference type="Proteomes" id="UP000541444"/>
    </source>
</evidence>
<comment type="subcellular location">
    <subcellularLocation>
        <location evidence="1">Nucleus</location>
    </subcellularLocation>
</comment>
<dbReference type="InterPro" id="IPR003340">
    <property type="entry name" value="B3_DNA-bd"/>
</dbReference>
<dbReference type="PROSITE" id="PS51050">
    <property type="entry name" value="ZF_CW"/>
    <property type="match status" value="1"/>
</dbReference>
<dbReference type="FunFam" id="2.40.330.10:FF:000006">
    <property type="entry name" value="B3 domain-containing transcription repressor VAL1"/>
    <property type="match status" value="1"/>
</dbReference>
<evidence type="ECO:0000313" key="12">
    <source>
        <dbReference type="EMBL" id="KAF6163275.1"/>
    </source>
</evidence>
<keyword evidence="7" id="KW-0804">Transcription</keyword>
<feature type="compositionally biased region" description="Polar residues" evidence="9">
    <location>
        <begin position="199"/>
        <end position="208"/>
    </location>
</feature>
<accession>A0A7J7N802</accession>
<keyword evidence="6" id="KW-0238">DNA-binding</keyword>
<dbReference type="Pfam" id="PF07496">
    <property type="entry name" value="zf-CW"/>
    <property type="match status" value="1"/>
</dbReference>
<keyword evidence="13" id="KW-1185">Reference proteome</keyword>
<protein>
    <recommendedName>
        <fullName evidence="14">B3 domain-containing protein</fullName>
    </recommendedName>
</protein>
<feature type="domain" description="CW-type" evidence="11">
    <location>
        <begin position="515"/>
        <end position="564"/>
    </location>
</feature>
<keyword evidence="3" id="KW-0863">Zinc-finger</keyword>
<feature type="compositionally biased region" description="Polar residues" evidence="9">
    <location>
        <begin position="681"/>
        <end position="693"/>
    </location>
</feature>
<dbReference type="SMART" id="SM01019">
    <property type="entry name" value="B3"/>
    <property type="match status" value="1"/>
</dbReference>
<dbReference type="InterPro" id="IPR011124">
    <property type="entry name" value="Znf_CW"/>
</dbReference>
<dbReference type="PANTHER" id="PTHR46245">
    <property type="entry name" value="B3 DOMAIN-CONTAINING PROTEIN OS07G0563300"/>
    <property type="match status" value="1"/>
</dbReference>